<dbReference type="AlphaFoldDB" id="A0A9N9LC71"/>
<comment type="caution">
    <text evidence="1">The sequence shown here is derived from an EMBL/GenBank/DDBJ whole genome shotgun (WGS) entry which is preliminary data.</text>
</comment>
<evidence type="ECO:0000313" key="2">
    <source>
        <dbReference type="Proteomes" id="UP000696280"/>
    </source>
</evidence>
<organism evidence="1 2">
    <name type="scientific">Hymenoscyphus fraxineus</name>
    <dbReference type="NCBI Taxonomy" id="746836"/>
    <lineage>
        <taxon>Eukaryota</taxon>
        <taxon>Fungi</taxon>
        <taxon>Dikarya</taxon>
        <taxon>Ascomycota</taxon>
        <taxon>Pezizomycotina</taxon>
        <taxon>Leotiomycetes</taxon>
        <taxon>Helotiales</taxon>
        <taxon>Helotiaceae</taxon>
        <taxon>Hymenoscyphus</taxon>
    </lineage>
</organism>
<gene>
    <name evidence="1" type="ORF">HYFRA_00013963</name>
</gene>
<dbReference type="Proteomes" id="UP000696280">
    <property type="component" value="Unassembled WGS sequence"/>
</dbReference>
<sequence>MNPSKRLEYYWQKCALFTSSPGYVQHEYLAPYTKNALKTQVVLLCTFTTQVVSSIVQMFVYSDGSYAWTGFIPDTVTPSKNVMWDNVLKAWKDMDTQAYTNGYDRPSTMAVLYARGEGYIYHSSIKGAGSTTSQGTIAIMDNACPHWYNGNCAEMGAIAMAEGDPYNFDLTGAQGGSYVTVYGVGPQSHGRPSYLEPCQPNGRGEYVRKFEIVPIKKRDERVFGQENYGIVGHSIRRSLLVV</sequence>
<name>A0A9N9LC71_9HELO</name>
<keyword evidence="2" id="KW-1185">Reference proteome</keyword>
<reference evidence="1" key="1">
    <citation type="submission" date="2021-07" db="EMBL/GenBank/DDBJ databases">
        <authorList>
            <person name="Durling M."/>
        </authorList>
    </citation>
    <scope>NUCLEOTIDE SEQUENCE</scope>
</reference>
<protein>
    <submittedName>
        <fullName evidence="1">Uncharacterized protein</fullName>
    </submittedName>
</protein>
<evidence type="ECO:0000313" key="1">
    <source>
        <dbReference type="EMBL" id="CAG8961545.1"/>
    </source>
</evidence>
<dbReference type="EMBL" id="CAJVRL010000112">
    <property type="protein sequence ID" value="CAG8961545.1"/>
    <property type="molecule type" value="Genomic_DNA"/>
</dbReference>
<proteinExistence type="predicted"/>
<accession>A0A9N9LC71</accession>